<sequence length="91" mass="10144">MTQLLLILIPCPHVRCSKCLHRWPNLHYLWPSRTLLTKGNCLPLAYATDVGISFNSGFSNGIGVNSAERMDTEKAIVYRLPSVLSNYPPTA</sequence>
<dbReference type="EMBL" id="CABIJS010000011">
    <property type="protein sequence ID" value="VUZ39041.1"/>
    <property type="molecule type" value="Genomic_DNA"/>
</dbReference>
<feature type="chain" id="PRO_5022191505" description="RING-type domain-containing protein" evidence="1">
    <location>
        <begin position="17"/>
        <end position="91"/>
    </location>
</feature>
<organism evidence="2 3">
    <name type="scientific">Hymenolepis diminuta</name>
    <name type="common">Rat tapeworm</name>
    <dbReference type="NCBI Taxonomy" id="6216"/>
    <lineage>
        <taxon>Eukaryota</taxon>
        <taxon>Metazoa</taxon>
        <taxon>Spiralia</taxon>
        <taxon>Lophotrochozoa</taxon>
        <taxon>Platyhelminthes</taxon>
        <taxon>Cestoda</taxon>
        <taxon>Eucestoda</taxon>
        <taxon>Cyclophyllidea</taxon>
        <taxon>Hymenolepididae</taxon>
        <taxon>Hymenolepis</taxon>
    </lineage>
</organism>
<feature type="signal peptide" evidence="1">
    <location>
        <begin position="1"/>
        <end position="16"/>
    </location>
</feature>
<reference evidence="2 3" key="1">
    <citation type="submission" date="2019-07" db="EMBL/GenBank/DDBJ databases">
        <authorList>
            <person name="Jastrzebski P J."/>
            <person name="Paukszto L."/>
            <person name="Jastrzebski P J."/>
        </authorList>
    </citation>
    <scope>NUCLEOTIDE SEQUENCE [LARGE SCALE GENOMIC DNA]</scope>
    <source>
        <strain evidence="2 3">WMS-il1</strain>
    </source>
</reference>
<dbReference type="Proteomes" id="UP000321570">
    <property type="component" value="Unassembled WGS sequence"/>
</dbReference>
<dbReference type="AlphaFoldDB" id="A0A564XVI0"/>
<name>A0A564XVI0_HYMDI</name>
<gene>
    <name evidence="2" type="ORF">WMSIL1_LOCUS388</name>
</gene>
<evidence type="ECO:0000256" key="1">
    <source>
        <dbReference type="SAM" id="SignalP"/>
    </source>
</evidence>
<keyword evidence="1" id="KW-0732">Signal</keyword>
<accession>A0A564XVI0</accession>
<proteinExistence type="predicted"/>
<evidence type="ECO:0000313" key="3">
    <source>
        <dbReference type="Proteomes" id="UP000321570"/>
    </source>
</evidence>
<evidence type="ECO:0000313" key="2">
    <source>
        <dbReference type="EMBL" id="VUZ39041.1"/>
    </source>
</evidence>
<evidence type="ECO:0008006" key="4">
    <source>
        <dbReference type="Google" id="ProtNLM"/>
    </source>
</evidence>
<keyword evidence="3" id="KW-1185">Reference proteome</keyword>
<protein>
    <recommendedName>
        <fullName evidence="4">RING-type domain-containing protein</fullName>
    </recommendedName>
</protein>